<dbReference type="FunFam" id="3.40.50.300:FF:000224">
    <property type="entry name" value="Energy-coupling factor transporter ATP-binding protein EcfA"/>
    <property type="match status" value="1"/>
</dbReference>
<evidence type="ECO:0000256" key="4">
    <source>
        <dbReference type="ARBA" id="ARBA00022475"/>
    </source>
</evidence>
<reference evidence="11" key="1">
    <citation type="submission" date="2011-10" db="EMBL/GenBank/DDBJ databases">
        <title>The complete genome of chromosome of Thermovirga lienii DSM 17291.</title>
        <authorList>
            <consortium name="US DOE Joint Genome Institute (JGI-PGF)"/>
            <person name="Lucas S."/>
            <person name="Copeland A."/>
            <person name="Lapidus A."/>
            <person name="Glavina del Rio T."/>
            <person name="Dalin E."/>
            <person name="Tice H."/>
            <person name="Bruce D."/>
            <person name="Goodwin L."/>
            <person name="Pitluck S."/>
            <person name="Peters L."/>
            <person name="Mikhailova N."/>
            <person name="Saunders E."/>
            <person name="Kyrpides N."/>
            <person name="Mavromatis K."/>
            <person name="Ivanova N."/>
            <person name="Last F.I."/>
            <person name="Brettin T."/>
            <person name="Detter J.C."/>
            <person name="Han C."/>
            <person name="Larimer F."/>
            <person name="Land M."/>
            <person name="Hauser L."/>
            <person name="Markowitz V."/>
            <person name="Cheng J.-F."/>
            <person name="Hugenholtz P."/>
            <person name="Woyke T."/>
            <person name="Wu D."/>
            <person name="Spring S."/>
            <person name="Schroeder M."/>
            <person name="Brambilla E.-M."/>
            <person name="Klenk H.-P."/>
            <person name="Eisen J.A."/>
        </authorList>
    </citation>
    <scope>NUCLEOTIDE SEQUENCE [LARGE SCALE GENOMIC DNA]</scope>
    <source>
        <strain evidence="11">ATCC BAA-1197 / DSM 17291 / Cas60314</strain>
    </source>
</reference>
<keyword evidence="6" id="KW-0067">ATP-binding</keyword>
<dbReference type="Pfam" id="PF00005">
    <property type="entry name" value="ABC_tran"/>
    <property type="match status" value="1"/>
</dbReference>
<evidence type="ECO:0000256" key="3">
    <source>
        <dbReference type="ARBA" id="ARBA00022448"/>
    </source>
</evidence>
<protein>
    <submittedName>
        <fullName evidence="10">Cobalt ABC transporter, ATPase subunit</fullName>
    </submittedName>
</protein>
<dbReference type="InterPro" id="IPR003439">
    <property type="entry name" value="ABC_transporter-like_ATP-bd"/>
</dbReference>
<dbReference type="KEGG" id="tli:Tlie_0678"/>
<dbReference type="InterPro" id="IPR015856">
    <property type="entry name" value="ABC_transpr_CbiO/EcfA_su"/>
</dbReference>
<evidence type="ECO:0000256" key="6">
    <source>
        <dbReference type="ARBA" id="ARBA00022840"/>
    </source>
</evidence>
<accession>G7V944</accession>
<dbReference type="InterPro" id="IPR003593">
    <property type="entry name" value="AAA+_ATPase"/>
</dbReference>
<evidence type="ECO:0000256" key="1">
    <source>
        <dbReference type="ARBA" id="ARBA00004202"/>
    </source>
</evidence>
<dbReference type="OrthoDB" id="9784332at2"/>
<dbReference type="CDD" id="cd03225">
    <property type="entry name" value="ABC_cobalt_CbiO_domain1"/>
    <property type="match status" value="1"/>
</dbReference>
<dbReference type="GO" id="GO:0043190">
    <property type="term" value="C:ATP-binding cassette (ABC) transporter complex"/>
    <property type="evidence" value="ECO:0007669"/>
    <property type="project" value="TreeGrafter"/>
</dbReference>
<dbReference type="PROSITE" id="PS00211">
    <property type="entry name" value="ABC_TRANSPORTER_1"/>
    <property type="match status" value="1"/>
</dbReference>
<evidence type="ECO:0000256" key="8">
    <source>
        <dbReference type="ARBA" id="ARBA00023136"/>
    </source>
</evidence>
<dbReference type="PANTHER" id="PTHR43553">
    <property type="entry name" value="HEAVY METAL TRANSPORTER"/>
    <property type="match status" value="1"/>
</dbReference>
<evidence type="ECO:0000313" key="10">
    <source>
        <dbReference type="EMBL" id="AER66413.1"/>
    </source>
</evidence>
<keyword evidence="11" id="KW-1185">Reference proteome</keyword>
<evidence type="ECO:0000313" key="11">
    <source>
        <dbReference type="Proteomes" id="UP000005868"/>
    </source>
</evidence>
<dbReference type="Proteomes" id="UP000005868">
    <property type="component" value="Chromosome"/>
</dbReference>
<gene>
    <name evidence="10" type="ordered locus">Tlie_0678</name>
</gene>
<dbReference type="EMBL" id="CP003096">
    <property type="protein sequence ID" value="AER66413.1"/>
    <property type="molecule type" value="Genomic_DNA"/>
</dbReference>
<reference evidence="10 11" key="2">
    <citation type="journal article" date="2012" name="Stand. Genomic Sci.">
        <title>Genome sequence of the moderately thermophilic, amino-acid-degrading and sulfur-reducing bacterium Thermovirga lienii type strain (Cas60314(T)).</title>
        <authorList>
            <person name="Goker M."/>
            <person name="Saunders E."/>
            <person name="Lapidus A."/>
            <person name="Nolan M."/>
            <person name="Lucas S."/>
            <person name="Hammon N."/>
            <person name="Deshpande S."/>
            <person name="Cheng J.F."/>
            <person name="Han C."/>
            <person name="Tapia R."/>
            <person name="Goodwin L.A."/>
            <person name="Pitluck S."/>
            <person name="Liolios K."/>
            <person name="Mavromatis K."/>
            <person name="Pagani I."/>
            <person name="Ivanova N."/>
            <person name="Mikhailova N."/>
            <person name="Pati A."/>
            <person name="Chen A."/>
            <person name="Palaniappan K."/>
            <person name="Land M."/>
            <person name="Chang Y.J."/>
            <person name="Jeffries C.D."/>
            <person name="Brambilla E.M."/>
            <person name="Rohde M."/>
            <person name="Spring S."/>
            <person name="Detter J.C."/>
            <person name="Woyke T."/>
            <person name="Bristow J."/>
            <person name="Eisen J.A."/>
            <person name="Markowitz V."/>
            <person name="Hugenholtz P."/>
            <person name="Kyrpides N.C."/>
            <person name="Klenk H.P."/>
        </authorList>
    </citation>
    <scope>NUCLEOTIDE SEQUENCE [LARGE SCALE GENOMIC DNA]</scope>
    <source>
        <strain evidence="11">ATCC BAA-1197 / DSM 17291 / Cas60314</strain>
    </source>
</reference>
<dbReference type="InterPro" id="IPR027417">
    <property type="entry name" value="P-loop_NTPase"/>
</dbReference>
<evidence type="ECO:0000256" key="7">
    <source>
        <dbReference type="ARBA" id="ARBA00022967"/>
    </source>
</evidence>
<dbReference type="eggNOG" id="COG1122">
    <property type="taxonomic scope" value="Bacteria"/>
</dbReference>
<dbReference type="InterPro" id="IPR017871">
    <property type="entry name" value="ABC_transporter-like_CS"/>
</dbReference>
<keyword evidence="5" id="KW-0547">Nucleotide-binding</keyword>
<dbReference type="HOGENOM" id="CLU_000604_1_22_0"/>
<comment type="subcellular location">
    <subcellularLocation>
        <location evidence="1">Cell membrane</location>
        <topology evidence="1">Peripheral membrane protein</topology>
    </subcellularLocation>
</comment>
<keyword evidence="3" id="KW-0813">Transport</keyword>
<dbReference type="Gene3D" id="3.40.50.300">
    <property type="entry name" value="P-loop containing nucleotide triphosphate hydrolases"/>
    <property type="match status" value="1"/>
</dbReference>
<dbReference type="GO" id="GO:0016887">
    <property type="term" value="F:ATP hydrolysis activity"/>
    <property type="evidence" value="ECO:0007669"/>
    <property type="project" value="InterPro"/>
</dbReference>
<organism evidence="10 11">
    <name type="scientific">Thermovirga lienii (strain ATCC BAA-1197 / DSM 17291 / Cas60314)</name>
    <dbReference type="NCBI Taxonomy" id="580340"/>
    <lineage>
        <taxon>Bacteria</taxon>
        <taxon>Thermotogati</taxon>
        <taxon>Synergistota</taxon>
        <taxon>Synergistia</taxon>
        <taxon>Synergistales</taxon>
        <taxon>Thermovirgaceae</taxon>
        <taxon>Thermovirga</taxon>
    </lineage>
</organism>
<dbReference type="GO" id="GO:0042626">
    <property type="term" value="F:ATPase-coupled transmembrane transporter activity"/>
    <property type="evidence" value="ECO:0007669"/>
    <property type="project" value="TreeGrafter"/>
</dbReference>
<name>G7V944_THELD</name>
<dbReference type="STRING" id="580340.Tlie_0678"/>
<evidence type="ECO:0000256" key="2">
    <source>
        <dbReference type="ARBA" id="ARBA00005417"/>
    </source>
</evidence>
<sequence length="280" mass="31201">MSIIVDDLVYVYHQGTPLETEALKGVSMEANPGEWVSVVGHTGSGKSTLAQHLNALLVPTKGKVEVDGILVGDDTREHRKIRQRVGLIFQYPEQQLFEETVFAEVAFGPRNWGVSEEEIPVRVREALQAVGLDESFWERNPFQLSGGEKRRVAIASILSIRPRYLVLDEPTAGLDSKGRDELCSLLRQLKVSGTGIIHVTHDLELALEYSDKILVLESGKALFWGSPEVIVEELIEREIEGLVVPPVVELARRLRDVGFDVPVTWKAQTLASAIEEKFQK</sequence>
<evidence type="ECO:0000256" key="5">
    <source>
        <dbReference type="ARBA" id="ARBA00022741"/>
    </source>
</evidence>
<comment type="similarity">
    <text evidence="2">Belongs to the ABC transporter superfamily.</text>
</comment>
<keyword evidence="4" id="KW-1003">Cell membrane</keyword>
<dbReference type="InterPro" id="IPR050095">
    <property type="entry name" value="ECF_ABC_transporter_ATP-bd"/>
</dbReference>
<dbReference type="SMART" id="SM00382">
    <property type="entry name" value="AAA"/>
    <property type="match status" value="1"/>
</dbReference>
<dbReference type="SUPFAM" id="SSF52540">
    <property type="entry name" value="P-loop containing nucleoside triphosphate hydrolases"/>
    <property type="match status" value="1"/>
</dbReference>
<proteinExistence type="inferred from homology"/>
<evidence type="ECO:0000259" key="9">
    <source>
        <dbReference type="PROSITE" id="PS50893"/>
    </source>
</evidence>
<keyword evidence="8" id="KW-0472">Membrane</keyword>
<dbReference type="PANTHER" id="PTHR43553:SF27">
    <property type="entry name" value="ENERGY-COUPLING FACTOR TRANSPORTER ATP-BINDING PROTEIN ECFA2"/>
    <property type="match status" value="1"/>
</dbReference>
<dbReference type="AlphaFoldDB" id="G7V944"/>
<dbReference type="PROSITE" id="PS50893">
    <property type="entry name" value="ABC_TRANSPORTER_2"/>
    <property type="match status" value="1"/>
</dbReference>
<dbReference type="GO" id="GO:0005524">
    <property type="term" value="F:ATP binding"/>
    <property type="evidence" value="ECO:0007669"/>
    <property type="project" value="UniProtKB-KW"/>
</dbReference>
<feature type="domain" description="ABC transporter" evidence="9">
    <location>
        <begin position="3"/>
        <end position="243"/>
    </location>
</feature>
<keyword evidence="7" id="KW-1278">Translocase</keyword>